<sequence length="74" mass="7739">MKNVNPTVVFLVGTLIVLVALFVPGPVGGALLLLVAAVAAALLMGTWHRLPLVGRGARLVILALLVIMAIKRFV</sequence>
<name>A0A8J4E4L5_9ACTN</name>
<evidence type="ECO:0000256" key="1">
    <source>
        <dbReference type="SAM" id="Phobius"/>
    </source>
</evidence>
<dbReference type="RefSeq" id="WP_239152338.1">
    <property type="nucleotide sequence ID" value="NZ_BOPG01000065.1"/>
</dbReference>
<proteinExistence type="predicted"/>
<dbReference type="Proteomes" id="UP000612585">
    <property type="component" value="Unassembled WGS sequence"/>
</dbReference>
<keyword evidence="1" id="KW-0812">Transmembrane</keyword>
<protein>
    <submittedName>
        <fullName evidence="2">Uncharacterized protein</fullName>
    </submittedName>
</protein>
<feature type="transmembrane region" description="Helical" evidence="1">
    <location>
        <begin position="6"/>
        <end position="23"/>
    </location>
</feature>
<keyword evidence="1" id="KW-0472">Membrane</keyword>
<evidence type="ECO:0000313" key="2">
    <source>
        <dbReference type="EMBL" id="GIJ61361.1"/>
    </source>
</evidence>
<dbReference type="AlphaFoldDB" id="A0A8J4E4L5"/>
<evidence type="ECO:0000313" key="3">
    <source>
        <dbReference type="Proteomes" id="UP000612585"/>
    </source>
</evidence>
<reference evidence="2" key="1">
    <citation type="submission" date="2021-01" db="EMBL/GenBank/DDBJ databases">
        <title>Whole genome shotgun sequence of Virgisporangium aurantiacum NBRC 16421.</title>
        <authorList>
            <person name="Komaki H."/>
            <person name="Tamura T."/>
        </authorList>
    </citation>
    <scope>NUCLEOTIDE SEQUENCE</scope>
    <source>
        <strain evidence="2">NBRC 16421</strain>
    </source>
</reference>
<keyword evidence="1" id="KW-1133">Transmembrane helix</keyword>
<keyword evidence="3" id="KW-1185">Reference proteome</keyword>
<accession>A0A8J4E4L5</accession>
<dbReference type="EMBL" id="BOPG01000065">
    <property type="protein sequence ID" value="GIJ61361.1"/>
    <property type="molecule type" value="Genomic_DNA"/>
</dbReference>
<gene>
    <name evidence="2" type="ORF">Vau01_088770</name>
</gene>
<comment type="caution">
    <text evidence="2">The sequence shown here is derived from an EMBL/GenBank/DDBJ whole genome shotgun (WGS) entry which is preliminary data.</text>
</comment>
<organism evidence="2 3">
    <name type="scientific">Virgisporangium aurantiacum</name>
    <dbReference type="NCBI Taxonomy" id="175570"/>
    <lineage>
        <taxon>Bacteria</taxon>
        <taxon>Bacillati</taxon>
        <taxon>Actinomycetota</taxon>
        <taxon>Actinomycetes</taxon>
        <taxon>Micromonosporales</taxon>
        <taxon>Micromonosporaceae</taxon>
        <taxon>Virgisporangium</taxon>
    </lineage>
</organism>
<feature type="transmembrane region" description="Helical" evidence="1">
    <location>
        <begin position="56"/>
        <end position="73"/>
    </location>
</feature>